<sequence>MPPAEPAPDLSSGMLSGSHSRIEEKNDYSKWKEVADELKMAGFPMNLAASFRLDHIPIDSQSVLRKKAHQLDLQIESLMTPLDDPLKVDEAILAIRTAICQGMSKEKFEKLMADHNFSLKCNVIWESDAIAYRCNTCSLTPCMSLCATCFKGGDHEGHDVTRFFSREGGACDCGNEDVLKEGGFCSKHGAQAERPPPPPPTIVSLAELIMLRVLMRVLDHFRTYKQHNENERVPKYMLMNHERGDQVCGAGKLITLLQECVDYGGPIRDAFAKILIDKEIEKSIWQAAEPGVGVDSLSTPSFRNYRENYKFFQQVSSEDLEHSMLDEYFPDFPKKDMTNTCFLHELLFWMQVRVFPQSLINLTLAFLGDTEYRDEFARRFFLLYPWTSDAMRAACEADGVEHGAISNASSRIIHVSVQMLSSAALCSRLTDEINLPRLMFGSVAYLLLSSDQRAVPIKPLGKEYGRNDETRAAYGFEPNPVENEEEDGEDEIEREEEGEVMGEDEMRAETERIIGLIREQHRELARVLLSMRPNLVARARHLETLADGPDMGDRLLEYLLEDEEPPERRRERRESERRGQWMTIDVEKSKVIRNHGYWFAMGDTQNLLSHPEVVVKMCRDETTMEIYFRVVEKMQCMDSISRIVTGDHLHNDIAEDHQRTLVLEYEMCASSMFNLVYGIVARSDDEAAEAFYRVCWSRLKNWFYKMDLEHAGKPLQLGRNTVTYHIPLSRHFSTLISYTDSLPSINSHLSHLCTEESKEFLHVLMLHPLRIHAARCEWSTSMWVRNGQQMRIPACLYSQTHMLSSYYVPDLDLMRLCAANLQPVDVLHALFESFSLGDVFRWKLETGTSGVFFSSDASLSLKRLEWVDTMVFGCLRLMAELVVLPGVGEQTDEESMRDDIVCKLAMMEMPHSRLRQSMAEKGSHGSEITDKYFEKILAQVADFSDPEQDESLDQGEYSLSQKAQMEYLCPLLVMGRATSLRAASSALQRLEQVERRLAGRPEHQVKDVWVPYRLPSFPSAIDGRSPFVKGIYRLIVHERLLETACYMLYQYTRDSLELERRLSGESPSDSAHEFTFKEQTMQLLIYLLSVGLLYMRTQPEAEEWRDRFHTDLSDEQSPNRSLGRSILSIGSVFMCSNMKRGEMSKEEEEKRIREMMREAVKNEIKERLVAGTPAEYYGRLLAILYRDDDRFRVMMDVRFPETVEQKMEVDERQDSPKESTPNTLLAKKRAAAEALKRRILEDKKRKGGETMRKLMEEEQMTQEDLDRLDVTDKAVELYECPICGDETPASFDQPIGLLVYMQFNGSYLNSIDATTSDQSLLEVDEDMRREEEEGGAGVKERYRKHARYWREKSGEIEPMVSGNHCDMMATPSWLEVKTCGHHAHISCLAQYRETVTGRRHRHDVLFCPKCRFPTNGLLPLRVRTGVEVNIVETLTNGSSDDRLAVFDTLTQQLQQLQLSDRKGTPEKMAQFAKPTRSYSIGTIRHLVVNNLSNRGDEAERFLEENSHVLLQGLLINNINRNIFVDAVGVNSVRPKCIDIVTEHLNFHSALTLTKDEIAITRAHVRELMMEEPSELYIMNEKKSSPKRSKWSDEDDEKERKEEEEEHDPMEGTSGDMVGRRSEREEKKIRKGKIDLANMMRGMPQEDLLALFPTKKRPQDASMEINMQKALTHPSLTDAERRNALFYGLDPTPRSEVRARFSAEWKRRCTPGKDVCEYDNRLPALFVRPLSMAARMTSVMMTSELNRESMLESLHVVARRLIVMAAIRWQLMAACAMDYGSIREWAEERREGE</sequence>
<evidence type="ECO:0000256" key="5">
    <source>
        <dbReference type="ARBA" id="ARBA00022771"/>
    </source>
</evidence>
<protein>
    <recommendedName>
        <fullName evidence="10">E3 ubiquitin-protein ligase</fullName>
        <ecNumber evidence="10">2.3.2.27</ecNumber>
    </recommendedName>
</protein>
<comment type="similarity">
    <text evidence="8 10">Belongs to the E3 ubiquitin-protein ligase UBR1-like family.</text>
</comment>
<dbReference type="Pfam" id="PF22960">
    <property type="entry name" value="WHD_UBR1"/>
    <property type="match status" value="1"/>
</dbReference>
<evidence type="ECO:0000256" key="7">
    <source>
        <dbReference type="ARBA" id="ARBA00022833"/>
    </source>
</evidence>
<feature type="region of interest" description="Disordered" evidence="12">
    <location>
        <begin position="1575"/>
        <end position="1628"/>
    </location>
</feature>
<evidence type="ECO:0000313" key="15">
    <source>
        <dbReference type="Proteomes" id="UP001432322"/>
    </source>
</evidence>
<dbReference type="EMBL" id="BTSY01000002">
    <property type="protein sequence ID" value="GMT14228.1"/>
    <property type="molecule type" value="Genomic_DNA"/>
</dbReference>
<evidence type="ECO:0000256" key="12">
    <source>
        <dbReference type="SAM" id="MobiDB-lite"/>
    </source>
</evidence>
<evidence type="ECO:0000256" key="3">
    <source>
        <dbReference type="ARBA" id="ARBA00022679"/>
    </source>
</evidence>
<dbReference type="GO" id="GO:0071596">
    <property type="term" value="P:ubiquitin-dependent protein catabolic process via the N-end rule pathway"/>
    <property type="evidence" value="ECO:0007669"/>
    <property type="project" value="UniProtKB-UniRule"/>
</dbReference>
<dbReference type="InterPro" id="IPR055194">
    <property type="entry name" value="UBR1-like_WH"/>
</dbReference>
<comment type="pathway">
    <text evidence="2 10">Protein modification; protein ubiquitination.</text>
</comment>
<dbReference type="GO" id="GO:0061630">
    <property type="term" value="F:ubiquitin protein ligase activity"/>
    <property type="evidence" value="ECO:0007669"/>
    <property type="project" value="UniProtKB-UniRule"/>
</dbReference>
<keyword evidence="5 10" id="KW-0863">Zinc-finger</keyword>
<accession>A0AAV5V7H7</accession>
<gene>
    <name evidence="14" type="ORF">PFISCL1PPCAC_5525</name>
</gene>
<organism evidence="14 15">
    <name type="scientific">Pristionchus fissidentatus</name>
    <dbReference type="NCBI Taxonomy" id="1538716"/>
    <lineage>
        <taxon>Eukaryota</taxon>
        <taxon>Metazoa</taxon>
        <taxon>Ecdysozoa</taxon>
        <taxon>Nematoda</taxon>
        <taxon>Chromadorea</taxon>
        <taxon>Rhabditida</taxon>
        <taxon>Rhabditina</taxon>
        <taxon>Diplogasteromorpha</taxon>
        <taxon>Diplogasteroidea</taxon>
        <taxon>Neodiplogasteridae</taxon>
        <taxon>Pristionchus</taxon>
    </lineage>
</organism>
<keyword evidence="7 10" id="KW-0862">Zinc</keyword>
<evidence type="ECO:0000256" key="6">
    <source>
        <dbReference type="ARBA" id="ARBA00022786"/>
    </source>
</evidence>
<dbReference type="GO" id="GO:0008270">
    <property type="term" value="F:zinc ion binding"/>
    <property type="evidence" value="ECO:0007669"/>
    <property type="project" value="UniProtKB-UniRule"/>
</dbReference>
<evidence type="ECO:0000313" key="14">
    <source>
        <dbReference type="EMBL" id="GMT14228.1"/>
    </source>
</evidence>
<dbReference type="CDD" id="cd19673">
    <property type="entry name" value="UBR-box_UBR3"/>
    <property type="match status" value="1"/>
</dbReference>
<feature type="compositionally biased region" description="Basic and acidic residues" evidence="12">
    <location>
        <begin position="1617"/>
        <end position="1628"/>
    </location>
</feature>
<feature type="region of interest" description="Disordered" evidence="12">
    <location>
        <begin position="1"/>
        <end position="21"/>
    </location>
</feature>
<evidence type="ECO:0000256" key="2">
    <source>
        <dbReference type="ARBA" id="ARBA00004906"/>
    </source>
</evidence>
<feature type="compositionally biased region" description="Acidic residues" evidence="12">
    <location>
        <begin position="1592"/>
        <end position="1607"/>
    </location>
</feature>
<evidence type="ECO:0000256" key="8">
    <source>
        <dbReference type="ARBA" id="ARBA00046341"/>
    </source>
</evidence>
<dbReference type="InterPro" id="IPR003126">
    <property type="entry name" value="Znf_UBR"/>
</dbReference>
<dbReference type="GO" id="GO:0016567">
    <property type="term" value="P:protein ubiquitination"/>
    <property type="evidence" value="ECO:0007669"/>
    <property type="project" value="UniProtKB-UniRule"/>
</dbReference>
<dbReference type="EC" id="2.3.2.27" evidence="10"/>
<keyword evidence="4 10" id="KW-0479">Metal-binding</keyword>
<keyword evidence="6 10" id="KW-0833">Ubl conjugation pathway</keyword>
<comment type="function">
    <text evidence="10">Ubiquitin ligase protein which is a component of the N-end rule pathway. Recognizes and binds to proteins bearing specific N-terminal residues that are destabilizing according to the N-end rule, leading to their ubiquitination and subsequent degradation.</text>
</comment>
<keyword evidence="3 10" id="KW-0808">Transferase</keyword>
<dbReference type="Gene3D" id="2.10.110.30">
    <property type="match status" value="1"/>
</dbReference>
<evidence type="ECO:0000256" key="9">
    <source>
        <dbReference type="PROSITE-ProRule" id="PRU00508"/>
    </source>
</evidence>
<evidence type="ECO:0000256" key="1">
    <source>
        <dbReference type="ARBA" id="ARBA00000900"/>
    </source>
</evidence>
<dbReference type="GO" id="GO:0000151">
    <property type="term" value="C:ubiquitin ligase complex"/>
    <property type="evidence" value="ECO:0007669"/>
    <property type="project" value="TreeGrafter"/>
</dbReference>
<keyword evidence="15" id="KW-1185">Reference proteome</keyword>
<name>A0AAV5V7H7_9BILA</name>
<comment type="caution">
    <text evidence="14">The sequence shown here is derived from an EMBL/GenBank/DDBJ whole genome shotgun (WGS) entry which is preliminary data.</text>
</comment>
<dbReference type="Proteomes" id="UP001432322">
    <property type="component" value="Unassembled WGS sequence"/>
</dbReference>
<feature type="region of interest" description="Disordered" evidence="12">
    <location>
        <begin position="473"/>
        <end position="505"/>
    </location>
</feature>
<dbReference type="GO" id="GO:0005737">
    <property type="term" value="C:cytoplasm"/>
    <property type="evidence" value="ECO:0007669"/>
    <property type="project" value="TreeGrafter"/>
</dbReference>
<keyword evidence="11" id="KW-0175">Coiled coil</keyword>
<reference evidence="14" key="1">
    <citation type="submission" date="2023-10" db="EMBL/GenBank/DDBJ databases">
        <title>Genome assembly of Pristionchus species.</title>
        <authorList>
            <person name="Yoshida K."/>
            <person name="Sommer R.J."/>
        </authorList>
    </citation>
    <scope>NUCLEOTIDE SEQUENCE</scope>
    <source>
        <strain evidence="14">RS5133</strain>
    </source>
</reference>
<feature type="compositionally biased region" description="Acidic residues" evidence="12">
    <location>
        <begin position="482"/>
        <end position="503"/>
    </location>
</feature>
<dbReference type="SMART" id="SM00396">
    <property type="entry name" value="ZnF_UBR1"/>
    <property type="match status" value="1"/>
</dbReference>
<proteinExistence type="inferred from homology"/>
<dbReference type="PROSITE" id="PS51157">
    <property type="entry name" value="ZF_UBR"/>
    <property type="match status" value="1"/>
</dbReference>
<feature type="zinc finger region" description="UBR-type" evidence="9">
    <location>
        <begin position="119"/>
        <end position="190"/>
    </location>
</feature>
<feature type="coiled-coil region" evidence="11">
    <location>
        <begin position="1138"/>
        <end position="1165"/>
    </location>
</feature>
<feature type="non-terminal residue" evidence="14">
    <location>
        <position position="1792"/>
    </location>
</feature>
<evidence type="ECO:0000256" key="10">
    <source>
        <dbReference type="RuleBase" id="RU366018"/>
    </source>
</evidence>
<dbReference type="Pfam" id="PF02207">
    <property type="entry name" value="zf-UBR"/>
    <property type="match status" value="1"/>
</dbReference>
<comment type="catalytic activity">
    <reaction evidence="1 10">
        <text>S-ubiquitinyl-[E2 ubiquitin-conjugating enzyme]-L-cysteine + [acceptor protein]-L-lysine = [E2 ubiquitin-conjugating enzyme]-L-cysteine + N(6)-ubiquitinyl-[acceptor protein]-L-lysine.</text>
        <dbReference type="EC" id="2.3.2.27"/>
    </reaction>
</comment>
<dbReference type="InterPro" id="IPR039164">
    <property type="entry name" value="UBR1-like"/>
</dbReference>
<dbReference type="PANTHER" id="PTHR21497:SF39">
    <property type="entry name" value="E3 UBIQUITIN-PROTEIN LIGASE UBR3"/>
    <property type="match status" value="1"/>
</dbReference>
<evidence type="ECO:0000256" key="11">
    <source>
        <dbReference type="SAM" id="Coils"/>
    </source>
</evidence>
<evidence type="ECO:0000259" key="13">
    <source>
        <dbReference type="PROSITE" id="PS51157"/>
    </source>
</evidence>
<feature type="domain" description="UBR-type" evidence="13">
    <location>
        <begin position="119"/>
        <end position="190"/>
    </location>
</feature>
<dbReference type="PANTHER" id="PTHR21497">
    <property type="entry name" value="UBIQUITIN LIGASE E3 ALPHA-RELATED"/>
    <property type="match status" value="1"/>
</dbReference>
<dbReference type="FunFam" id="2.10.110.30:FF:000002">
    <property type="entry name" value="Putative e3 ubiquitin-protein ligase ubr3"/>
    <property type="match status" value="1"/>
</dbReference>
<evidence type="ECO:0000256" key="4">
    <source>
        <dbReference type="ARBA" id="ARBA00022723"/>
    </source>
</evidence>